<organism evidence="1 2">
    <name type="scientific">Nonomuraea dietziae</name>
    <dbReference type="NCBI Taxonomy" id="65515"/>
    <lineage>
        <taxon>Bacteria</taxon>
        <taxon>Bacillati</taxon>
        <taxon>Actinomycetota</taxon>
        <taxon>Actinomycetes</taxon>
        <taxon>Streptosporangiales</taxon>
        <taxon>Streptosporangiaceae</taxon>
        <taxon>Nonomuraea</taxon>
    </lineage>
</organism>
<sequence length="54" mass="5779">MVPLAVTLWVLCWFYGDTGRRSVLNFPAKALSGQAKIRLAGNAFAGSSSHAVKN</sequence>
<comment type="caution">
    <text evidence="1">The sequence shown here is derived from an EMBL/GenBank/DDBJ whole genome shotgun (WGS) entry which is preliminary data.</text>
</comment>
<dbReference type="EMBL" id="JACIBV010000001">
    <property type="protein sequence ID" value="MBB3732495.1"/>
    <property type="molecule type" value="Genomic_DNA"/>
</dbReference>
<dbReference type="Proteomes" id="UP000579945">
    <property type="component" value="Unassembled WGS sequence"/>
</dbReference>
<evidence type="ECO:0000313" key="1">
    <source>
        <dbReference type="EMBL" id="MBB3732495.1"/>
    </source>
</evidence>
<evidence type="ECO:0000313" key="2">
    <source>
        <dbReference type="Proteomes" id="UP000579945"/>
    </source>
</evidence>
<gene>
    <name evidence="1" type="ORF">FHR33_008355</name>
</gene>
<protein>
    <submittedName>
        <fullName evidence="1">Uncharacterized protein</fullName>
    </submittedName>
</protein>
<dbReference type="AlphaFoldDB" id="A0A7W5VI37"/>
<accession>A0A7W5VI37</accession>
<proteinExistence type="predicted"/>
<name>A0A7W5VI37_9ACTN</name>
<keyword evidence="2" id="KW-1185">Reference proteome</keyword>
<reference evidence="1 2" key="1">
    <citation type="submission" date="2020-08" db="EMBL/GenBank/DDBJ databases">
        <title>Sequencing the genomes of 1000 actinobacteria strains.</title>
        <authorList>
            <person name="Klenk H.-P."/>
        </authorList>
    </citation>
    <scope>NUCLEOTIDE SEQUENCE [LARGE SCALE GENOMIC DNA]</scope>
    <source>
        <strain evidence="1 2">DSM 44320</strain>
    </source>
</reference>